<dbReference type="InterPro" id="IPR058792">
    <property type="entry name" value="Beta-barrel_RND_2"/>
</dbReference>
<organism evidence="5 6">
    <name type="scientific">Agrobacterium arsenijevicii</name>
    <dbReference type="NCBI Taxonomy" id="1585697"/>
    <lineage>
        <taxon>Bacteria</taxon>
        <taxon>Pseudomonadati</taxon>
        <taxon>Pseudomonadota</taxon>
        <taxon>Alphaproteobacteria</taxon>
        <taxon>Hyphomicrobiales</taxon>
        <taxon>Rhizobiaceae</taxon>
        <taxon>Rhizobium/Agrobacterium group</taxon>
        <taxon>Agrobacterium</taxon>
    </lineage>
</organism>
<dbReference type="InterPro" id="IPR006143">
    <property type="entry name" value="RND_pump_MFP"/>
</dbReference>
<reference evidence="5 6" key="1">
    <citation type="submission" date="2014-12" db="EMBL/GenBank/DDBJ databases">
        <authorList>
            <person name="Kuzmanovic N."/>
            <person name="Pulawska J."/>
            <person name="Obradovic A."/>
        </authorList>
    </citation>
    <scope>NUCLEOTIDE SEQUENCE [LARGE SCALE GENOMIC DNA]</scope>
    <source>
        <strain evidence="5 6">KFB 330</strain>
    </source>
</reference>
<dbReference type="SUPFAM" id="SSF111369">
    <property type="entry name" value="HlyD-like secretion proteins"/>
    <property type="match status" value="1"/>
</dbReference>
<dbReference type="InterPro" id="IPR058637">
    <property type="entry name" value="YknX-like_C"/>
</dbReference>
<dbReference type="PROSITE" id="PS51257">
    <property type="entry name" value="PROKAR_LIPOPROTEIN"/>
    <property type="match status" value="1"/>
</dbReference>
<dbReference type="Pfam" id="PF25917">
    <property type="entry name" value="BSH_RND"/>
    <property type="match status" value="1"/>
</dbReference>
<gene>
    <name evidence="5" type="ORF">RP75_25350</name>
</gene>
<dbReference type="Pfam" id="PF25954">
    <property type="entry name" value="Beta-barrel_RND_2"/>
    <property type="match status" value="1"/>
</dbReference>
<dbReference type="PANTHER" id="PTHR30469:SF36">
    <property type="entry name" value="BLL3903 PROTEIN"/>
    <property type="match status" value="1"/>
</dbReference>
<evidence type="ECO:0000313" key="6">
    <source>
        <dbReference type="Proteomes" id="UP000032564"/>
    </source>
</evidence>
<dbReference type="InterPro" id="IPR058625">
    <property type="entry name" value="MdtA-like_BSH"/>
</dbReference>
<evidence type="ECO:0000256" key="1">
    <source>
        <dbReference type="ARBA" id="ARBA00009477"/>
    </source>
</evidence>
<name>A0ABR5D0P3_9HYPH</name>
<dbReference type="Pfam" id="PF25989">
    <property type="entry name" value="YknX_C"/>
    <property type="match status" value="1"/>
</dbReference>
<dbReference type="Gene3D" id="1.10.287.470">
    <property type="entry name" value="Helix hairpin bin"/>
    <property type="match status" value="1"/>
</dbReference>
<dbReference type="EMBL" id="JWIT01000030">
    <property type="protein sequence ID" value="KJF70631.1"/>
    <property type="molecule type" value="Genomic_DNA"/>
</dbReference>
<comment type="similarity">
    <text evidence="1">Belongs to the membrane fusion protein (MFP) (TC 8.A.1) family.</text>
</comment>
<dbReference type="Gene3D" id="2.40.50.100">
    <property type="match status" value="1"/>
</dbReference>
<dbReference type="PANTHER" id="PTHR30469">
    <property type="entry name" value="MULTIDRUG RESISTANCE PROTEIN MDTA"/>
    <property type="match status" value="1"/>
</dbReference>
<dbReference type="Gene3D" id="2.40.30.170">
    <property type="match status" value="1"/>
</dbReference>
<feature type="domain" description="CusB-like beta-barrel" evidence="3">
    <location>
        <begin position="209"/>
        <end position="282"/>
    </location>
</feature>
<feature type="domain" description="Multidrug resistance protein MdtA-like barrel-sandwich hybrid" evidence="2">
    <location>
        <begin position="74"/>
        <end position="194"/>
    </location>
</feature>
<proteinExistence type="inferred from homology"/>
<evidence type="ECO:0000259" key="3">
    <source>
        <dbReference type="Pfam" id="PF25954"/>
    </source>
</evidence>
<evidence type="ECO:0000259" key="4">
    <source>
        <dbReference type="Pfam" id="PF25989"/>
    </source>
</evidence>
<sequence length="364" mass="37969">MNWIKGVLVAVVAAGCGAASVHWKLIDPAALFPATAATPSRAGSPQIASVEVSTTTQVPVTNDLSAIGTLMSDETVHLAPEVPGRIATIRMKEGQAVKAGDLLLSFDNALAKASEEEAKVRLDLAIVNYERTDRLAKTGIGTAQDLDTARAERNTANALLNSQRVQLSKLDIVAPVDGVVGFRNVSVGSYVGVGAIIVNLEKIDALKVAFKVPETDLQKVAIGQPIEIAVDAIPGKTFEGTVYAIDPMLDVNGRSLSVRARLVNPGLALRPGLFARITVKGQSERQVVTVPEAAIVARGQDRFVWMVTDGKVSETKVTVIGRTLGTAQIDGLPPGSVVVTAGHARLRNGAGVNVVGSAQPQAGS</sequence>
<feature type="domain" description="YknX-like C-terminal permuted SH3-like" evidence="4">
    <location>
        <begin position="287"/>
        <end position="354"/>
    </location>
</feature>
<evidence type="ECO:0008006" key="7">
    <source>
        <dbReference type="Google" id="ProtNLM"/>
    </source>
</evidence>
<dbReference type="Proteomes" id="UP000032564">
    <property type="component" value="Unassembled WGS sequence"/>
</dbReference>
<keyword evidence="6" id="KW-1185">Reference proteome</keyword>
<evidence type="ECO:0000259" key="2">
    <source>
        <dbReference type="Pfam" id="PF25917"/>
    </source>
</evidence>
<evidence type="ECO:0000313" key="5">
    <source>
        <dbReference type="EMBL" id="KJF70631.1"/>
    </source>
</evidence>
<comment type="caution">
    <text evidence="5">The sequence shown here is derived from an EMBL/GenBank/DDBJ whole genome shotgun (WGS) entry which is preliminary data.</text>
</comment>
<dbReference type="Gene3D" id="2.40.420.20">
    <property type="match status" value="1"/>
</dbReference>
<protein>
    <recommendedName>
        <fullName evidence="7">Efflux RND transporter periplasmic adaptor subunit</fullName>
    </recommendedName>
</protein>
<dbReference type="NCBIfam" id="TIGR01730">
    <property type="entry name" value="RND_mfp"/>
    <property type="match status" value="1"/>
</dbReference>
<accession>A0ABR5D0P3</accession>